<dbReference type="InterPro" id="IPR012334">
    <property type="entry name" value="Pectin_lyas_fold"/>
</dbReference>
<dbReference type="AlphaFoldDB" id="U7PVI3"/>
<dbReference type="EMBL" id="KI440844">
    <property type="protein sequence ID" value="ERS99607.1"/>
    <property type="molecule type" value="Genomic_DNA"/>
</dbReference>
<keyword evidence="2" id="KW-1185">Reference proteome</keyword>
<dbReference type="OrthoDB" id="1046782at2759"/>
<evidence type="ECO:0000313" key="2">
    <source>
        <dbReference type="Proteomes" id="UP000018087"/>
    </source>
</evidence>
<dbReference type="Proteomes" id="UP000018087">
    <property type="component" value="Unassembled WGS sequence"/>
</dbReference>
<dbReference type="STRING" id="1391915.U7PVI3"/>
<accession>U7PVI3</accession>
<dbReference type="Gene3D" id="2.160.20.10">
    <property type="entry name" value="Single-stranded right-handed beta-helix, Pectin lyase-like"/>
    <property type="match status" value="1"/>
</dbReference>
<name>U7PVI3_SPOS1</name>
<proteinExistence type="predicted"/>
<organism evidence="1 2">
    <name type="scientific">Sporothrix schenckii (strain ATCC 58251 / de Perez 2211183)</name>
    <name type="common">Rose-picker's disease fungus</name>
    <dbReference type="NCBI Taxonomy" id="1391915"/>
    <lineage>
        <taxon>Eukaryota</taxon>
        <taxon>Fungi</taxon>
        <taxon>Dikarya</taxon>
        <taxon>Ascomycota</taxon>
        <taxon>Pezizomycotina</taxon>
        <taxon>Sordariomycetes</taxon>
        <taxon>Sordariomycetidae</taxon>
        <taxon>Ophiostomatales</taxon>
        <taxon>Ophiostomataceae</taxon>
        <taxon>Sporothrix</taxon>
    </lineage>
</organism>
<dbReference type="eggNOG" id="ENOG502SYD2">
    <property type="taxonomic scope" value="Eukaryota"/>
</dbReference>
<dbReference type="HOGENOM" id="CLU_499830_0_0_1"/>
<gene>
    <name evidence="1" type="ORF">HMPREF1624_02967</name>
</gene>
<protein>
    <submittedName>
        <fullName evidence="1">Uncharacterized protein</fullName>
    </submittedName>
</protein>
<sequence>MGHIQTETPYYQPAPLTPEPFAGASSFPGDPSFASCITDGCRAAWGLRITDSQDVTLHSAGLYSFFNDFYVDCSDTGSENCQDKILEVKGSSGVVVFNLFTIGTTTIASGINNASVLLSESNQRGFTSEVSVWIPLPGADNSDIVYVGTEIWATPTVHCPPPCTLVLPNSTVPAGMTISPGDYTTSFEYGHTTVTIVGAQTVTTFVTSTTTVTINIPEITIPSGGGMPYSNMPITQTTTGFLAIPSLPLPAATVSLPDGSGGTTVRSVTLPPWPAVTDGPADTASSMVLPPVSVTTSGGAVTLHTGVTTTVTATKPGITTLTFLTTMAGSFTCPPIKVVTFLDLSSGVFVQDCTSVSTITASPGTSTRSRTSALTTTTTTTPLPVWVTWPPGVIVPVTTSVSKPTPTPGGYVLPCKLWFFFICDDKGPDPILGWLWTLPLGIYPPGPPPWFKFRGSKISVSLPPWPKITVGPGGEVSYPDEPKSCNTETASLCGVTTVYSQTVGADRSTTTTAAATISGCETVFGCSLSNQATTATSTNQADGAW</sequence>
<evidence type="ECO:0000313" key="1">
    <source>
        <dbReference type="EMBL" id="ERS99607.1"/>
    </source>
</evidence>
<reference evidence="2" key="1">
    <citation type="journal article" date="2014" name="Genome Announc.">
        <title>Genome sequence of the pathogenic fungus Sporothrix schenckii (ATCC 58251).</title>
        <authorList>
            <person name="Cuomo C.A."/>
            <person name="Rodriguez-Del Valle N."/>
            <person name="Perez-Sanchez L."/>
            <person name="Abouelleil A."/>
            <person name="Goldberg J."/>
            <person name="Young S."/>
            <person name="Zeng Q."/>
            <person name="Birren B.W."/>
        </authorList>
    </citation>
    <scope>NUCLEOTIDE SEQUENCE [LARGE SCALE GENOMIC DNA]</scope>
    <source>
        <strain evidence="2">ATCC 58251 / de Perez 2211183</strain>
    </source>
</reference>